<accession>A0A7Z0A8U8</accession>
<feature type="region of interest" description="Disordered" evidence="1">
    <location>
        <begin position="444"/>
        <end position="464"/>
    </location>
</feature>
<feature type="domain" description="Phage shock protein PspC N-terminal" evidence="3">
    <location>
        <begin position="28"/>
        <end position="82"/>
    </location>
</feature>
<evidence type="ECO:0000313" key="4">
    <source>
        <dbReference type="EMBL" id="NYI66517.1"/>
    </source>
</evidence>
<protein>
    <submittedName>
        <fullName evidence="4">Phage shock protein PspC (Stress-responsive transcriptional regulator)</fullName>
    </submittedName>
</protein>
<gene>
    <name evidence="4" type="ORF">BJY26_000823</name>
</gene>
<dbReference type="Proteomes" id="UP000539111">
    <property type="component" value="Unassembled WGS sequence"/>
</dbReference>
<dbReference type="RefSeq" id="WP_179425934.1">
    <property type="nucleotide sequence ID" value="NZ_JACBZP010000001.1"/>
</dbReference>
<feature type="region of interest" description="Disordered" evidence="1">
    <location>
        <begin position="157"/>
        <end position="251"/>
    </location>
</feature>
<keyword evidence="5" id="KW-1185">Reference proteome</keyword>
<evidence type="ECO:0000256" key="2">
    <source>
        <dbReference type="SAM" id="Phobius"/>
    </source>
</evidence>
<feature type="compositionally biased region" description="Gly residues" evidence="1">
    <location>
        <begin position="173"/>
        <end position="187"/>
    </location>
</feature>
<evidence type="ECO:0000313" key="5">
    <source>
        <dbReference type="Proteomes" id="UP000539111"/>
    </source>
</evidence>
<keyword evidence="2" id="KW-0812">Transmembrane</keyword>
<feature type="transmembrane region" description="Helical" evidence="2">
    <location>
        <begin position="290"/>
        <end position="308"/>
    </location>
</feature>
<sequence>MTNDNFSQYPPPRRPGGRFFDSIRGTGITRTIDGRWIGGVAGAVAERTGIDRTLVRGLAIVLCLFFGIGVLLYGLAWLFLPEPDGRIHAEGVLHGVWSGGFIGSCLVVLLGLGNPGIHAPWLFWPAGHDFWGWFGPVLGIGIVVAVIVYAVKHHDDHRPQGPGAGDAGRRHYGGGPGQAGGGPGQGGDEPRQPGSEPRQPGGEPAADPAGDDETVVDARPTDEPTAAFPASGDEPTATFPASGYGDAAPRPAYQPAVSTVRYRTDTRGVGVAPPVPRPPRMITKPAGGPLTLLFAGLAIVAVAAGWLVEREIGLPGNGRLVAVGLGLAVVGIGIVLAGAWGRRGGGLTGWAWVGLIIALIVAIVPAAGRLAAVQNSTWTPASVRVAEHGYSVGVGSTTVDLSNLTVPSSGVTTVPVNSGIGDVKVVLPPDETAKVKMAGAGEWHRGNADRGFGSSSNDSDGFDRADVRTRTTKYGNGPAHLIVKIRMGIGNVTVDKAKEGTHS</sequence>
<name>A0A7Z0A8U8_9MICO</name>
<keyword evidence="2" id="KW-0472">Membrane</keyword>
<dbReference type="Pfam" id="PF04024">
    <property type="entry name" value="PspC"/>
    <property type="match status" value="1"/>
</dbReference>
<reference evidence="4 5" key="1">
    <citation type="submission" date="2020-07" db="EMBL/GenBank/DDBJ databases">
        <title>Sequencing the genomes of 1000 actinobacteria strains.</title>
        <authorList>
            <person name="Klenk H.-P."/>
        </authorList>
    </citation>
    <scope>NUCLEOTIDE SEQUENCE [LARGE SCALE GENOMIC DNA]</scope>
    <source>
        <strain evidence="4 5">DSM 26341</strain>
    </source>
</reference>
<dbReference type="EMBL" id="JACBZP010000001">
    <property type="protein sequence ID" value="NYI66517.1"/>
    <property type="molecule type" value="Genomic_DNA"/>
</dbReference>
<feature type="transmembrane region" description="Helical" evidence="2">
    <location>
        <begin position="320"/>
        <end position="340"/>
    </location>
</feature>
<organism evidence="4 5">
    <name type="scientific">Spelaeicoccus albus</name>
    <dbReference type="NCBI Taxonomy" id="1280376"/>
    <lineage>
        <taxon>Bacteria</taxon>
        <taxon>Bacillati</taxon>
        <taxon>Actinomycetota</taxon>
        <taxon>Actinomycetes</taxon>
        <taxon>Micrococcales</taxon>
        <taxon>Brevibacteriaceae</taxon>
        <taxon>Spelaeicoccus</taxon>
    </lineage>
</organism>
<keyword evidence="2" id="KW-1133">Transmembrane helix</keyword>
<evidence type="ECO:0000256" key="1">
    <source>
        <dbReference type="SAM" id="MobiDB-lite"/>
    </source>
</evidence>
<evidence type="ECO:0000259" key="3">
    <source>
        <dbReference type="Pfam" id="PF04024"/>
    </source>
</evidence>
<dbReference type="AlphaFoldDB" id="A0A7Z0A8U8"/>
<feature type="transmembrane region" description="Helical" evidence="2">
    <location>
        <begin position="92"/>
        <end position="110"/>
    </location>
</feature>
<feature type="transmembrane region" description="Helical" evidence="2">
    <location>
        <begin position="130"/>
        <end position="151"/>
    </location>
</feature>
<feature type="transmembrane region" description="Helical" evidence="2">
    <location>
        <begin position="58"/>
        <end position="80"/>
    </location>
</feature>
<feature type="transmembrane region" description="Helical" evidence="2">
    <location>
        <begin position="347"/>
        <end position="367"/>
    </location>
</feature>
<proteinExistence type="predicted"/>
<comment type="caution">
    <text evidence="4">The sequence shown here is derived from an EMBL/GenBank/DDBJ whole genome shotgun (WGS) entry which is preliminary data.</text>
</comment>
<feature type="compositionally biased region" description="Low complexity" evidence="1">
    <location>
        <begin position="449"/>
        <end position="459"/>
    </location>
</feature>
<dbReference type="InterPro" id="IPR007168">
    <property type="entry name" value="Phageshock_PspC_N"/>
</dbReference>